<protein>
    <submittedName>
        <fullName evidence="2">DUF1345 domain-containing protein</fullName>
    </submittedName>
</protein>
<gene>
    <name evidence="2" type="ORF">P8192_12945</name>
</gene>
<name>A0ABY8H6H2_9MICC</name>
<sequence length="229" mass="24657">MTSLRSDFWLRDRNRVVTAVAVGAAVTLLSGFWLSGPKAQMSTPWLTAALLGWIALVATHTLWVTWSVRGMDAEQTRLHAQREDPRRAVRDALHVVAAAAAVAGMAAMLVAADSTSVARVINAGLGLAAVLGAWTIIQIVYMLRYAALYYEDAEDSSPAIDFNSDDAPTYLEFAYFAFTIGTSFTTSDAAVRAAPIRLAVLRHSLLSFFFGSVVLASATSLMLQLVSIN</sequence>
<dbReference type="RefSeq" id="WP_278157430.1">
    <property type="nucleotide sequence ID" value="NZ_CP121252.1"/>
</dbReference>
<keyword evidence="3" id="KW-1185">Reference proteome</keyword>
<organism evidence="2 3">
    <name type="scientific">Citricoccus muralis</name>
    <dbReference type="NCBI Taxonomy" id="169134"/>
    <lineage>
        <taxon>Bacteria</taxon>
        <taxon>Bacillati</taxon>
        <taxon>Actinomycetota</taxon>
        <taxon>Actinomycetes</taxon>
        <taxon>Micrococcales</taxon>
        <taxon>Micrococcaceae</taxon>
        <taxon>Citricoccus</taxon>
    </lineage>
</organism>
<feature type="transmembrane region" description="Helical" evidence="1">
    <location>
        <begin position="16"/>
        <end position="34"/>
    </location>
</feature>
<keyword evidence="1" id="KW-0472">Membrane</keyword>
<proteinExistence type="predicted"/>
<feature type="transmembrane region" description="Helical" evidence="1">
    <location>
        <begin position="92"/>
        <end position="112"/>
    </location>
</feature>
<dbReference type="Proteomes" id="UP001219037">
    <property type="component" value="Chromosome"/>
</dbReference>
<evidence type="ECO:0000313" key="3">
    <source>
        <dbReference type="Proteomes" id="UP001219037"/>
    </source>
</evidence>
<keyword evidence="1" id="KW-1133">Transmembrane helix</keyword>
<feature type="transmembrane region" description="Helical" evidence="1">
    <location>
        <begin position="124"/>
        <end position="143"/>
    </location>
</feature>
<accession>A0ABY8H6H2</accession>
<dbReference type="EMBL" id="CP121252">
    <property type="protein sequence ID" value="WFP16278.1"/>
    <property type="molecule type" value="Genomic_DNA"/>
</dbReference>
<dbReference type="InterPro" id="IPR009781">
    <property type="entry name" value="DUF1345"/>
</dbReference>
<dbReference type="Pfam" id="PF07077">
    <property type="entry name" value="DUF1345"/>
    <property type="match status" value="1"/>
</dbReference>
<reference evidence="2 3" key="1">
    <citation type="submission" date="2023-04" db="EMBL/GenBank/DDBJ databases">
        <title>Funneling lignin-derived compounds into biodiesel using alkali-halophilic Citricoccus sp. P2.</title>
        <authorList>
            <person name="Luo C.-B."/>
        </authorList>
    </citation>
    <scope>NUCLEOTIDE SEQUENCE [LARGE SCALE GENOMIC DNA]</scope>
    <source>
        <strain evidence="2 3">P2</strain>
    </source>
</reference>
<evidence type="ECO:0000256" key="1">
    <source>
        <dbReference type="SAM" id="Phobius"/>
    </source>
</evidence>
<feature type="transmembrane region" description="Helical" evidence="1">
    <location>
        <begin position="46"/>
        <end position="66"/>
    </location>
</feature>
<feature type="transmembrane region" description="Helical" evidence="1">
    <location>
        <begin position="205"/>
        <end position="226"/>
    </location>
</feature>
<evidence type="ECO:0000313" key="2">
    <source>
        <dbReference type="EMBL" id="WFP16278.1"/>
    </source>
</evidence>
<keyword evidence="1" id="KW-0812">Transmembrane</keyword>